<accession>A0A271KLT7</accession>
<sequence length="126" mass="14287">MHVEELEDAIRSRYSDWERSERKRPLNNRKGITLSPEAQSAYLQTISISHEDEAQKLTFKYNFVLTSPLTGSRIYSIVYRVEADTSALISVGDWAMHCIPDGATNMVGYDQMPAHAQHISLMRNGA</sequence>
<name>A0A271KLT7_9HYPH</name>
<dbReference type="EMBL" id="NPKH01000015">
    <property type="protein sequence ID" value="PAP96077.1"/>
    <property type="molecule type" value="Genomic_DNA"/>
</dbReference>
<evidence type="ECO:0000313" key="1">
    <source>
        <dbReference type="EMBL" id="PAP96077.1"/>
    </source>
</evidence>
<reference evidence="1 2" key="1">
    <citation type="submission" date="2017-08" db="EMBL/GenBank/DDBJ databases">
        <title>Mesorhizobium wenxinae sp. nov., a novel rhizobial species isolated from root nodules of chickpea (Cicer arietinum L.).</title>
        <authorList>
            <person name="Zhang J."/>
        </authorList>
    </citation>
    <scope>NUCLEOTIDE SEQUENCE [LARGE SCALE GENOMIC DNA]</scope>
    <source>
        <strain evidence="2">WYCCWR 10019</strain>
    </source>
</reference>
<gene>
    <name evidence="1" type="ORF">CIT31_07865</name>
</gene>
<comment type="caution">
    <text evidence="1">The sequence shown here is derived from an EMBL/GenBank/DDBJ whole genome shotgun (WGS) entry which is preliminary data.</text>
</comment>
<dbReference type="AlphaFoldDB" id="A0A271KLT7"/>
<evidence type="ECO:0000313" key="2">
    <source>
        <dbReference type="Proteomes" id="UP000215931"/>
    </source>
</evidence>
<dbReference type="Proteomes" id="UP000215931">
    <property type="component" value="Unassembled WGS sequence"/>
</dbReference>
<protein>
    <submittedName>
        <fullName evidence="1">Uncharacterized protein</fullName>
    </submittedName>
</protein>
<organism evidence="1 2">
    <name type="scientific">Mesorhizobium wenxiniae</name>
    <dbReference type="NCBI Taxonomy" id="2014805"/>
    <lineage>
        <taxon>Bacteria</taxon>
        <taxon>Pseudomonadati</taxon>
        <taxon>Pseudomonadota</taxon>
        <taxon>Alphaproteobacteria</taxon>
        <taxon>Hyphomicrobiales</taxon>
        <taxon>Phyllobacteriaceae</taxon>
        <taxon>Mesorhizobium</taxon>
    </lineage>
</organism>
<proteinExistence type="predicted"/>
<keyword evidence="2" id="KW-1185">Reference proteome</keyword>